<dbReference type="OrthoDB" id="267271at2759"/>
<protein>
    <submittedName>
        <fullName evidence="1">Uncharacterized protein</fullName>
    </submittedName>
</protein>
<accession>A0A836KMQ6</accession>
<dbReference type="Proteomes" id="UP000673552">
    <property type="component" value="Unassembled WGS sequence"/>
</dbReference>
<sequence length="150" mass="16694">MPLRSSFQAPTGYYTDALNFSGALEESQRAAIKFEERRCWVQLQKQYGSSARKLMPVSTQSLVCEAESPSYVTAADPADTIALASYASPPLPDSSIEDVNQQYLSHKHLRELREGVYLLAGGHLKATQNTALLLTTLRRPNVERYVILCD</sequence>
<evidence type="ECO:0000313" key="2">
    <source>
        <dbReference type="Proteomes" id="UP000673552"/>
    </source>
</evidence>
<evidence type="ECO:0000313" key="1">
    <source>
        <dbReference type="EMBL" id="KAG5481129.1"/>
    </source>
</evidence>
<dbReference type="EMBL" id="JAFEUZ010000018">
    <property type="protein sequence ID" value="KAG5481129.1"/>
    <property type="molecule type" value="Genomic_DNA"/>
</dbReference>
<dbReference type="KEGG" id="lmat:92516727"/>
<dbReference type="RefSeq" id="XP_067179562.1">
    <property type="nucleotide sequence ID" value="XM_067324215.1"/>
</dbReference>
<reference evidence="2" key="2">
    <citation type="journal article" date="2021" name="Sci. Data">
        <title>Chromosome-scale genome sequencing, assembly and annotation of six genomes from subfamily Leishmaniinae.</title>
        <authorList>
            <person name="Almutairi H."/>
            <person name="Urbaniak M.D."/>
            <person name="Bates M.D."/>
            <person name="Jariyapan N."/>
            <person name="Kwakye-Nuako G."/>
            <person name="Thomaz Soccol V."/>
            <person name="Al-Salem W.S."/>
            <person name="Dillon R.J."/>
            <person name="Bates P.A."/>
            <person name="Gatherer D."/>
        </authorList>
    </citation>
    <scope>NUCLEOTIDE SEQUENCE [LARGE SCALE GENOMIC DNA]</scope>
</reference>
<comment type="caution">
    <text evidence="1">The sequence shown here is derived from an EMBL/GenBank/DDBJ whole genome shotgun (WGS) entry which is preliminary data.</text>
</comment>
<proteinExistence type="predicted"/>
<name>A0A836KMQ6_9TRYP</name>
<reference evidence="2" key="1">
    <citation type="journal article" date="2021" name="Microbiol. Resour. Announc.">
        <title>LGAAP: Leishmaniinae Genome Assembly and Annotation Pipeline.</title>
        <authorList>
            <person name="Almutairi H."/>
            <person name="Urbaniak M.D."/>
            <person name="Bates M.D."/>
            <person name="Jariyapan N."/>
            <person name="Kwakye-Nuako G."/>
            <person name="Thomaz-Soccol V."/>
            <person name="Al-Salem W.S."/>
            <person name="Dillon R.J."/>
            <person name="Bates P.A."/>
            <person name="Gatherer D."/>
        </authorList>
    </citation>
    <scope>NUCLEOTIDE SEQUENCE [LARGE SCALE GENOMIC DNA]</scope>
</reference>
<keyword evidence="2" id="KW-1185">Reference proteome</keyword>
<organism evidence="1 2">
    <name type="scientific">Leishmania martiniquensis</name>
    <dbReference type="NCBI Taxonomy" id="1580590"/>
    <lineage>
        <taxon>Eukaryota</taxon>
        <taxon>Discoba</taxon>
        <taxon>Euglenozoa</taxon>
        <taxon>Kinetoplastea</taxon>
        <taxon>Metakinetoplastina</taxon>
        <taxon>Trypanosomatida</taxon>
        <taxon>Trypanosomatidae</taxon>
        <taxon>Leishmaniinae</taxon>
        <taxon>Leishmania</taxon>
    </lineage>
</organism>
<gene>
    <name evidence="1" type="ORF">LSCM1_06810</name>
</gene>
<dbReference type="AlphaFoldDB" id="A0A836KMQ6"/>
<dbReference type="GeneID" id="92516727"/>